<name>A0A3L5TT92_MYTGA</name>
<evidence type="ECO:0000256" key="8">
    <source>
        <dbReference type="SAM" id="MobiDB-lite"/>
    </source>
</evidence>
<evidence type="ECO:0000313" key="11">
    <source>
        <dbReference type="Proteomes" id="UP000266721"/>
    </source>
</evidence>
<evidence type="ECO:0000313" key="10">
    <source>
        <dbReference type="EMBL" id="OPL33122.1"/>
    </source>
</evidence>
<reference evidence="10 11" key="1">
    <citation type="journal article" date="2016" name="PLoS ONE">
        <title>A First Insight into the Genome of the Filter-Feeder Mussel Mytilus galloprovincialis.</title>
        <authorList>
            <person name="Murgarella M."/>
            <person name="Puiu D."/>
            <person name="Novoa B."/>
            <person name="Figueras A."/>
            <person name="Posada D."/>
            <person name="Canchaya C."/>
        </authorList>
    </citation>
    <scope>NUCLEOTIDE SEQUENCE [LARGE SCALE GENOMIC DNA]</scope>
    <source>
        <tissue evidence="10">Muscle</tissue>
    </source>
</reference>
<dbReference type="GO" id="GO:0010976">
    <property type="term" value="P:positive regulation of neuron projection development"/>
    <property type="evidence" value="ECO:0007669"/>
    <property type="project" value="TreeGrafter"/>
</dbReference>
<gene>
    <name evidence="10" type="ORF">AM593_09699</name>
</gene>
<dbReference type="Proteomes" id="UP000266721">
    <property type="component" value="Unassembled WGS sequence"/>
</dbReference>
<comment type="subcellular location">
    <subcellularLocation>
        <location evidence="1">Membrane</location>
        <topology evidence="1">Single-pass membrane protein</topology>
    </subcellularLocation>
</comment>
<proteinExistence type="predicted"/>
<keyword evidence="11" id="KW-1185">Reference proteome</keyword>
<organism evidence="10 11">
    <name type="scientific">Mytilus galloprovincialis</name>
    <name type="common">Mediterranean mussel</name>
    <dbReference type="NCBI Taxonomy" id="29158"/>
    <lineage>
        <taxon>Eukaryota</taxon>
        <taxon>Metazoa</taxon>
        <taxon>Spiralia</taxon>
        <taxon>Lophotrochozoa</taxon>
        <taxon>Mollusca</taxon>
        <taxon>Bivalvia</taxon>
        <taxon>Autobranchia</taxon>
        <taxon>Pteriomorphia</taxon>
        <taxon>Mytilida</taxon>
        <taxon>Mytiloidea</taxon>
        <taxon>Mytilidae</taxon>
        <taxon>Mytilinae</taxon>
        <taxon>Mytilus</taxon>
    </lineage>
</organism>
<dbReference type="InterPro" id="IPR020635">
    <property type="entry name" value="Tyr_kinase_cat_dom"/>
</dbReference>
<keyword evidence="2" id="KW-0812">Transmembrane</keyword>
<dbReference type="InterPro" id="IPR050122">
    <property type="entry name" value="RTK"/>
</dbReference>
<dbReference type="GO" id="GO:0007169">
    <property type="term" value="P:cell surface receptor protein tyrosine kinase signaling pathway"/>
    <property type="evidence" value="ECO:0007669"/>
    <property type="project" value="TreeGrafter"/>
</dbReference>
<dbReference type="PRINTS" id="PR00109">
    <property type="entry name" value="TYRKINASE"/>
</dbReference>
<dbReference type="PANTHER" id="PTHR24416:SF349">
    <property type="entry name" value="TYROSINE-PROTEIN KINASE RYK"/>
    <property type="match status" value="1"/>
</dbReference>
<protein>
    <submittedName>
        <fullName evidence="10">Insulin receptor-like</fullName>
    </submittedName>
</protein>
<accession>A0A3L5TT92</accession>
<dbReference type="SUPFAM" id="SSF56112">
    <property type="entry name" value="Protein kinase-like (PK-like)"/>
    <property type="match status" value="1"/>
</dbReference>
<dbReference type="GO" id="GO:0005886">
    <property type="term" value="C:plasma membrane"/>
    <property type="evidence" value="ECO:0007669"/>
    <property type="project" value="TreeGrafter"/>
</dbReference>
<keyword evidence="7" id="KW-0325">Glycoprotein</keyword>
<keyword evidence="6 10" id="KW-0675">Receptor</keyword>
<dbReference type="GO" id="GO:0051897">
    <property type="term" value="P:positive regulation of phosphatidylinositol 3-kinase/protein kinase B signal transduction"/>
    <property type="evidence" value="ECO:0007669"/>
    <property type="project" value="TreeGrafter"/>
</dbReference>
<dbReference type="InterPro" id="IPR011009">
    <property type="entry name" value="Kinase-like_dom_sf"/>
</dbReference>
<evidence type="ECO:0000256" key="5">
    <source>
        <dbReference type="ARBA" id="ARBA00023136"/>
    </source>
</evidence>
<dbReference type="GO" id="GO:0043235">
    <property type="term" value="C:receptor complex"/>
    <property type="evidence" value="ECO:0007669"/>
    <property type="project" value="TreeGrafter"/>
</dbReference>
<dbReference type="InterPro" id="IPR000719">
    <property type="entry name" value="Prot_kinase_dom"/>
</dbReference>
<dbReference type="InterPro" id="IPR001245">
    <property type="entry name" value="Ser-Thr/Tyr_kinase_cat_dom"/>
</dbReference>
<dbReference type="SMART" id="SM00219">
    <property type="entry name" value="TyrKc"/>
    <property type="match status" value="1"/>
</dbReference>
<dbReference type="Pfam" id="PF07714">
    <property type="entry name" value="PK_Tyr_Ser-Thr"/>
    <property type="match status" value="1"/>
</dbReference>
<feature type="region of interest" description="Disordered" evidence="8">
    <location>
        <begin position="210"/>
        <end position="232"/>
    </location>
</feature>
<comment type="caution">
    <text evidence="10">The sequence shown here is derived from an EMBL/GenBank/DDBJ whole genome shotgun (WGS) entry which is preliminary data.</text>
</comment>
<evidence type="ECO:0000256" key="3">
    <source>
        <dbReference type="ARBA" id="ARBA00022729"/>
    </source>
</evidence>
<dbReference type="Gene3D" id="1.10.510.10">
    <property type="entry name" value="Transferase(Phosphotransferase) domain 1"/>
    <property type="match status" value="1"/>
</dbReference>
<dbReference type="PANTHER" id="PTHR24416">
    <property type="entry name" value="TYROSINE-PROTEIN KINASE RECEPTOR"/>
    <property type="match status" value="1"/>
</dbReference>
<feature type="domain" description="Protein kinase" evidence="9">
    <location>
        <begin position="1"/>
        <end position="203"/>
    </location>
</feature>
<evidence type="ECO:0000256" key="2">
    <source>
        <dbReference type="ARBA" id="ARBA00022692"/>
    </source>
</evidence>
<evidence type="ECO:0000256" key="1">
    <source>
        <dbReference type="ARBA" id="ARBA00004167"/>
    </source>
</evidence>
<dbReference type="GO" id="GO:0004714">
    <property type="term" value="F:transmembrane receptor protein tyrosine kinase activity"/>
    <property type="evidence" value="ECO:0007669"/>
    <property type="project" value="TreeGrafter"/>
</dbReference>
<evidence type="ECO:0000256" key="6">
    <source>
        <dbReference type="ARBA" id="ARBA00023170"/>
    </source>
</evidence>
<dbReference type="AlphaFoldDB" id="A0A3L5TT92"/>
<evidence type="ECO:0000256" key="4">
    <source>
        <dbReference type="ARBA" id="ARBA00022989"/>
    </source>
</evidence>
<dbReference type="EMBL" id="KV584745">
    <property type="protein sequence ID" value="OPL33122.1"/>
    <property type="molecule type" value="Genomic_DNA"/>
</dbReference>
<evidence type="ECO:0000259" key="9">
    <source>
        <dbReference type="PROSITE" id="PS50011"/>
    </source>
</evidence>
<evidence type="ECO:0000256" key="7">
    <source>
        <dbReference type="ARBA" id="ARBA00023180"/>
    </source>
</evidence>
<feature type="non-terminal residue" evidence="10">
    <location>
        <position position="1"/>
    </location>
</feature>
<dbReference type="FunFam" id="1.10.510.10:FF:001927">
    <property type="entry name" value="Receptor protein-tyrosine kinase"/>
    <property type="match status" value="1"/>
</dbReference>
<sequence length="232" mass="27137">MCTKFQVDWTSASSKTTLTKNFNLKWDERTDGRTDGRTDERRHRPENIMPLYYHNYIDEEIVHFRVCADGLIKISDSSFSWNLYPTEYLYDQLRQRYLPVRWMALESLKMGYYDISSDVWSFGVLLWEVMTLSLYLPYHDQESDKAIKDHIDEGFRLGMPTNAPEDLYGLMVNCWEVDNHHRPSFDEIVQQLGNVMNPESQYINLDQSTAGKHNAAPPVPQRGGTVIRGQRS</sequence>
<dbReference type="GO" id="GO:0005524">
    <property type="term" value="F:ATP binding"/>
    <property type="evidence" value="ECO:0007669"/>
    <property type="project" value="InterPro"/>
</dbReference>
<keyword evidence="5" id="KW-0472">Membrane</keyword>
<dbReference type="PROSITE" id="PS50011">
    <property type="entry name" value="PROTEIN_KINASE_DOM"/>
    <property type="match status" value="1"/>
</dbReference>
<keyword evidence="3" id="KW-0732">Signal</keyword>
<keyword evidence="4" id="KW-1133">Transmembrane helix</keyword>